<proteinExistence type="predicted"/>
<sequence length="241" mass="25955">METELDRFVEDERLNAGLAWLLVGFVLVVAAGNAAIGELLWGGFAATVAVLALVPPARFRTPLAMLPWEVLALAAFPLLGRTFTVLAGVGTGALATYLAVAALALIVAVYLHAFTSVRMNAAFAVLFVVVTTMAAAGVWAVVRFGLDTLFGTAFLLEPGIDEHVVERNVMLEFVYSTVAGLGAGLVFDRYFRRRRASREHLPEAVASELRAEDESFEGYLAERPAESPLAEARGQDRGEDR</sequence>
<dbReference type="EMBL" id="QMDX01000005">
    <property type="protein sequence ID" value="TSD13859.1"/>
    <property type="molecule type" value="Genomic_DNA"/>
</dbReference>
<feature type="transmembrane region" description="Helical" evidence="2">
    <location>
        <begin position="173"/>
        <end position="191"/>
    </location>
</feature>
<comment type="caution">
    <text evidence="3">The sequence shown here is derived from an EMBL/GenBank/DDBJ whole genome shotgun (WGS) entry which is preliminary data.</text>
</comment>
<feature type="transmembrane region" description="Helical" evidence="2">
    <location>
        <begin position="20"/>
        <end position="53"/>
    </location>
</feature>
<protein>
    <submittedName>
        <fullName evidence="3">Uncharacterized protein</fullName>
    </submittedName>
</protein>
<evidence type="ECO:0000256" key="1">
    <source>
        <dbReference type="SAM" id="MobiDB-lite"/>
    </source>
</evidence>
<gene>
    <name evidence="3" type="ORF">DP107_09405</name>
</gene>
<dbReference type="InParanoid" id="A0A554N933"/>
<dbReference type="Proteomes" id="UP000319894">
    <property type="component" value="Unassembled WGS sequence"/>
</dbReference>
<evidence type="ECO:0000313" key="4">
    <source>
        <dbReference type="Proteomes" id="UP000319894"/>
    </source>
</evidence>
<reference evidence="3 4" key="1">
    <citation type="submission" date="2018-06" db="EMBL/GenBank/DDBJ databases">
        <title>Natronomonas sp. F16-60 a new haloarchaeon isolated from a solar saltern of Isla Cristina, Huelva, Spain.</title>
        <authorList>
            <person name="Duran-Viseras A."/>
            <person name="Sanchez-Porro C."/>
            <person name="Ventosa A."/>
        </authorList>
    </citation>
    <scope>NUCLEOTIDE SEQUENCE [LARGE SCALE GENOMIC DNA]</scope>
    <source>
        <strain evidence="3 4">F16-60</strain>
    </source>
</reference>
<keyword evidence="4" id="KW-1185">Reference proteome</keyword>
<evidence type="ECO:0000313" key="3">
    <source>
        <dbReference type="EMBL" id="TSD13859.1"/>
    </source>
</evidence>
<name>A0A554N933_9EURY</name>
<dbReference type="AlphaFoldDB" id="A0A554N933"/>
<dbReference type="RefSeq" id="WP_144261908.1">
    <property type="nucleotide sequence ID" value="NZ_QMDX01000005.1"/>
</dbReference>
<organism evidence="3 4">
    <name type="scientific">Haloglomus irregulare</name>
    <dbReference type="NCBI Taxonomy" id="2234134"/>
    <lineage>
        <taxon>Archaea</taxon>
        <taxon>Methanobacteriati</taxon>
        <taxon>Methanobacteriota</taxon>
        <taxon>Stenosarchaea group</taxon>
        <taxon>Halobacteria</taxon>
        <taxon>Halobacteriales</taxon>
        <taxon>Natronomonadaceae</taxon>
        <taxon>Haloglomus</taxon>
    </lineage>
</organism>
<keyword evidence="2" id="KW-0812">Transmembrane</keyword>
<feature type="region of interest" description="Disordered" evidence="1">
    <location>
        <begin position="218"/>
        <end position="241"/>
    </location>
</feature>
<evidence type="ECO:0000256" key="2">
    <source>
        <dbReference type="SAM" id="Phobius"/>
    </source>
</evidence>
<accession>A0A554N933</accession>
<feature type="transmembrane region" description="Helical" evidence="2">
    <location>
        <begin position="65"/>
        <end position="88"/>
    </location>
</feature>
<feature type="transmembrane region" description="Helical" evidence="2">
    <location>
        <begin position="121"/>
        <end position="142"/>
    </location>
</feature>
<keyword evidence="2" id="KW-0472">Membrane</keyword>
<feature type="transmembrane region" description="Helical" evidence="2">
    <location>
        <begin position="94"/>
        <end position="114"/>
    </location>
</feature>
<keyword evidence="2" id="KW-1133">Transmembrane helix</keyword>